<dbReference type="InterPro" id="IPR017972">
    <property type="entry name" value="Cyt_P450_CS"/>
</dbReference>
<reference evidence="14 15" key="1">
    <citation type="journal article" date="2018" name="Nat. Genet.">
        <title>The Rosa genome provides new insights in the design of modern roses.</title>
        <authorList>
            <person name="Bendahmane M."/>
        </authorList>
    </citation>
    <scope>NUCLEOTIDE SEQUENCE [LARGE SCALE GENOMIC DNA]</scope>
    <source>
        <strain evidence="15">cv. Old Blush</strain>
    </source>
</reference>
<dbReference type="InterPro" id="IPR001128">
    <property type="entry name" value="Cyt_P450"/>
</dbReference>
<keyword evidence="3 11" id="KW-0349">Heme</keyword>
<keyword evidence="7 12" id="KW-0560">Oxidoreductase</keyword>
<dbReference type="EMBL" id="PDCK01000042">
    <property type="protein sequence ID" value="PRQ40590.1"/>
    <property type="molecule type" value="Genomic_DNA"/>
</dbReference>
<organism evidence="14 15">
    <name type="scientific">Rosa chinensis</name>
    <name type="common">China rose</name>
    <dbReference type="NCBI Taxonomy" id="74649"/>
    <lineage>
        <taxon>Eukaryota</taxon>
        <taxon>Viridiplantae</taxon>
        <taxon>Streptophyta</taxon>
        <taxon>Embryophyta</taxon>
        <taxon>Tracheophyta</taxon>
        <taxon>Spermatophyta</taxon>
        <taxon>Magnoliopsida</taxon>
        <taxon>eudicotyledons</taxon>
        <taxon>Gunneridae</taxon>
        <taxon>Pentapetalae</taxon>
        <taxon>rosids</taxon>
        <taxon>fabids</taxon>
        <taxon>Rosales</taxon>
        <taxon>Rosaceae</taxon>
        <taxon>Rosoideae</taxon>
        <taxon>Rosoideae incertae sedis</taxon>
        <taxon>Rosa</taxon>
    </lineage>
</organism>
<evidence type="ECO:0000256" key="4">
    <source>
        <dbReference type="ARBA" id="ARBA00022692"/>
    </source>
</evidence>
<evidence type="ECO:0000256" key="11">
    <source>
        <dbReference type="PIRSR" id="PIRSR602401-1"/>
    </source>
</evidence>
<evidence type="ECO:0000256" key="3">
    <source>
        <dbReference type="ARBA" id="ARBA00022617"/>
    </source>
</evidence>
<feature type="binding site" description="axial binding residue" evidence="11">
    <location>
        <position position="461"/>
    </location>
    <ligand>
        <name>heme</name>
        <dbReference type="ChEBI" id="CHEBI:30413"/>
    </ligand>
    <ligandPart>
        <name>Fe</name>
        <dbReference type="ChEBI" id="CHEBI:18248"/>
    </ligandPart>
</feature>
<dbReference type="PANTHER" id="PTHR24282:SF20">
    <property type="entry name" value="CYTOCHROME P450 CYP749A22-LIKE"/>
    <property type="match status" value="1"/>
</dbReference>
<evidence type="ECO:0000313" key="15">
    <source>
        <dbReference type="Proteomes" id="UP000238479"/>
    </source>
</evidence>
<dbReference type="GO" id="GO:0004497">
    <property type="term" value="F:monooxygenase activity"/>
    <property type="evidence" value="ECO:0007669"/>
    <property type="project" value="UniProtKB-KW"/>
</dbReference>
<dbReference type="Pfam" id="PF00067">
    <property type="entry name" value="p450"/>
    <property type="match status" value="1"/>
</dbReference>
<dbReference type="GO" id="GO:0005506">
    <property type="term" value="F:iron ion binding"/>
    <property type="evidence" value="ECO:0007669"/>
    <property type="project" value="InterPro"/>
</dbReference>
<accession>A0A2P6R2D0</accession>
<evidence type="ECO:0000256" key="1">
    <source>
        <dbReference type="ARBA" id="ARBA00004167"/>
    </source>
</evidence>
<keyword evidence="9 12" id="KW-0503">Monooxygenase</keyword>
<evidence type="ECO:0000313" key="14">
    <source>
        <dbReference type="EMBL" id="PRQ40590.1"/>
    </source>
</evidence>
<dbReference type="InterPro" id="IPR002401">
    <property type="entry name" value="Cyt_P450_E_grp-I"/>
</dbReference>
<name>A0A2P6R2D0_ROSCH</name>
<dbReference type="PROSITE" id="PS00086">
    <property type="entry name" value="CYTOCHROME_P450"/>
    <property type="match status" value="1"/>
</dbReference>
<dbReference type="AlphaFoldDB" id="A0A2P6R2D0"/>
<comment type="subcellular location">
    <subcellularLocation>
        <location evidence="1">Membrane</location>
        <topology evidence="1">Single-pass membrane protein</topology>
    </subcellularLocation>
</comment>
<keyword evidence="6 13" id="KW-1133">Transmembrane helix</keyword>
<dbReference type="GO" id="GO:0016705">
    <property type="term" value="F:oxidoreductase activity, acting on paired donors, with incorporation or reduction of molecular oxygen"/>
    <property type="evidence" value="ECO:0007669"/>
    <property type="project" value="InterPro"/>
</dbReference>
<evidence type="ECO:0000256" key="8">
    <source>
        <dbReference type="ARBA" id="ARBA00023004"/>
    </source>
</evidence>
<dbReference type="SUPFAM" id="SSF48264">
    <property type="entry name" value="Cytochrome P450"/>
    <property type="match status" value="1"/>
</dbReference>
<keyword evidence="5 11" id="KW-0479">Metal-binding</keyword>
<sequence length="513" mass="58585">MSSLDGLVVTVSISLCFLVALIFKIFHKIWWTPIRVQKLMASQGIRGPPYRLIDGNAKEVSNMCKEAISRPLDLSHNILPVVLPHVHAWTKIYGKNYLQWHGTRAELVVTEAELCKEILSNKDGFYLKPKFRAYAKKIFGNGLPQLEGEKWAKSRKLANHAFHGQNLKNMIPDMIASAETMLRRWKSHEEGKEMEVYEEFRLFTSEVIARTAFGSSYVEGKNIFDMLMKLSLLKNDFKLKFPGFSKLFRTSDDIESDRLEKEIRDSIKGIVKKREDKAMNGEEESFGSDFLGLLLKAHHDTNDIQWISVDDLVDECKSFYFVGQETSNTLLSWTVLLLALHTDWQEKARKEVLQLFGKQTPNPDGLAKLKTMSMIFNESLRLYSPAVSVTRRVEKDVRLGKLIVPANVELIIPYLALHHEPESWGQDAQLFKPERFSEGVAKATNNNIATFLPFGMGPRICVGLNFATIEAKIALSMIRQRYSFTLSPGYVHMPLKHMTLRPQHGVQVMLHSL</sequence>
<dbReference type="PANTHER" id="PTHR24282">
    <property type="entry name" value="CYTOCHROME P450 FAMILY MEMBER"/>
    <property type="match status" value="1"/>
</dbReference>
<dbReference type="Gramene" id="PRQ40590">
    <property type="protein sequence ID" value="PRQ40590"/>
    <property type="gene ID" value="RchiOBHm_Chr4g0437671"/>
</dbReference>
<dbReference type="OrthoDB" id="1470350at2759"/>
<evidence type="ECO:0000256" key="6">
    <source>
        <dbReference type="ARBA" id="ARBA00022989"/>
    </source>
</evidence>
<dbReference type="PRINTS" id="PR00463">
    <property type="entry name" value="EP450I"/>
</dbReference>
<dbReference type="GO" id="GO:0020037">
    <property type="term" value="F:heme binding"/>
    <property type="evidence" value="ECO:0007669"/>
    <property type="project" value="InterPro"/>
</dbReference>
<keyword evidence="10 13" id="KW-0472">Membrane</keyword>
<evidence type="ECO:0000256" key="7">
    <source>
        <dbReference type="ARBA" id="ARBA00023002"/>
    </source>
</evidence>
<proteinExistence type="inferred from homology"/>
<evidence type="ECO:0000256" key="12">
    <source>
        <dbReference type="RuleBase" id="RU000461"/>
    </source>
</evidence>
<keyword evidence="15" id="KW-1185">Reference proteome</keyword>
<gene>
    <name evidence="14" type="ORF">RchiOBHm_Chr4g0437671</name>
</gene>
<comment type="caution">
    <text evidence="14">The sequence shown here is derived from an EMBL/GenBank/DDBJ whole genome shotgun (WGS) entry which is preliminary data.</text>
</comment>
<evidence type="ECO:0000256" key="2">
    <source>
        <dbReference type="ARBA" id="ARBA00010617"/>
    </source>
</evidence>
<evidence type="ECO:0000256" key="10">
    <source>
        <dbReference type="ARBA" id="ARBA00023136"/>
    </source>
</evidence>
<keyword evidence="4 13" id="KW-0812">Transmembrane</keyword>
<dbReference type="Proteomes" id="UP000238479">
    <property type="component" value="Chromosome 4"/>
</dbReference>
<keyword evidence="8 11" id="KW-0408">Iron</keyword>
<comment type="similarity">
    <text evidence="2 12">Belongs to the cytochrome P450 family.</text>
</comment>
<feature type="transmembrane region" description="Helical" evidence="13">
    <location>
        <begin position="6"/>
        <end position="26"/>
    </location>
</feature>
<protein>
    <submittedName>
        <fullName evidence="14">Putative cytochrome P450</fullName>
    </submittedName>
</protein>
<dbReference type="GO" id="GO:0016020">
    <property type="term" value="C:membrane"/>
    <property type="evidence" value="ECO:0007669"/>
    <property type="project" value="UniProtKB-SubCell"/>
</dbReference>
<dbReference type="OMA" id="ARMIFNF"/>
<dbReference type="InterPro" id="IPR050665">
    <property type="entry name" value="Cytochrome_P450_Monooxygen"/>
</dbReference>
<dbReference type="InterPro" id="IPR036396">
    <property type="entry name" value="Cyt_P450_sf"/>
</dbReference>
<evidence type="ECO:0000256" key="5">
    <source>
        <dbReference type="ARBA" id="ARBA00022723"/>
    </source>
</evidence>
<dbReference type="STRING" id="74649.A0A2P6R2D0"/>
<evidence type="ECO:0000256" key="13">
    <source>
        <dbReference type="SAM" id="Phobius"/>
    </source>
</evidence>
<evidence type="ECO:0000256" key="9">
    <source>
        <dbReference type="ARBA" id="ARBA00023033"/>
    </source>
</evidence>
<dbReference type="PRINTS" id="PR00385">
    <property type="entry name" value="P450"/>
</dbReference>
<comment type="cofactor">
    <cofactor evidence="11">
        <name>heme</name>
        <dbReference type="ChEBI" id="CHEBI:30413"/>
    </cofactor>
</comment>
<dbReference type="Gene3D" id="1.10.630.10">
    <property type="entry name" value="Cytochrome P450"/>
    <property type="match status" value="1"/>
</dbReference>